<reference evidence="3" key="1">
    <citation type="submission" date="2019-02" db="EMBL/GenBank/DDBJ databases">
        <authorList>
            <person name="Pothier F.J."/>
        </authorList>
    </citation>
    <scope>NUCLEOTIDE SEQUENCE</scope>
    <source>
        <strain evidence="3">CI-1B</strain>
    </source>
</reference>
<comment type="caution">
    <text evidence="3">The sequence shown here is derived from an EMBL/GenBank/DDBJ whole genome shotgun (WGS) entry which is preliminary data.</text>
</comment>
<accession>A0A508TDV0</accession>
<dbReference type="PANTHER" id="PTHR42879">
    <property type="entry name" value="3-OXOACYL-(ACYL-CARRIER-PROTEIN) REDUCTASE"/>
    <property type="match status" value="1"/>
</dbReference>
<keyword evidence="4" id="KW-1185">Reference proteome</keyword>
<dbReference type="RefSeq" id="WP_139861349.1">
    <property type="nucleotide sequence ID" value="NZ_CAADFC020000016.1"/>
</dbReference>
<organism evidence="3 4">
    <name type="scientific">Bradyrhizobium ivorense</name>
    <dbReference type="NCBI Taxonomy" id="2511166"/>
    <lineage>
        <taxon>Bacteria</taxon>
        <taxon>Pseudomonadati</taxon>
        <taxon>Pseudomonadota</taxon>
        <taxon>Alphaproteobacteria</taxon>
        <taxon>Hyphomicrobiales</taxon>
        <taxon>Nitrobacteraceae</taxon>
        <taxon>Bradyrhizobium</taxon>
    </lineage>
</organism>
<comment type="similarity">
    <text evidence="1">Belongs to the short-chain dehydrogenases/reductases (SDR) family.</text>
</comment>
<dbReference type="InterPro" id="IPR020904">
    <property type="entry name" value="Sc_DH/Rdtase_CS"/>
</dbReference>
<dbReference type="Proteomes" id="UP000328092">
    <property type="component" value="Unassembled WGS sequence"/>
</dbReference>
<dbReference type="Gene3D" id="3.40.50.720">
    <property type="entry name" value="NAD(P)-binding Rossmann-like Domain"/>
    <property type="match status" value="1"/>
</dbReference>
<dbReference type="EMBL" id="CAADFC020000016">
    <property type="protein sequence ID" value="VIO72456.1"/>
    <property type="molecule type" value="Genomic_DNA"/>
</dbReference>
<dbReference type="PRINTS" id="PR00081">
    <property type="entry name" value="GDHRDH"/>
</dbReference>
<evidence type="ECO:0000313" key="3">
    <source>
        <dbReference type="EMBL" id="VIO72456.1"/>
    </source>
</evidence>
<dbReference type="OrthoDB" id="9810935at2"/>
<dbReference type="InterPro" id="IPR057326">
    <property type="entry name" value="KR_dom"/>
</dbReference>
<evidence type="ECO:0000313" key="4">
    <source>
        <dbReference type="Proteomes" id="UP000328092"/>
    </source>
</evidence>
<dbReference type="AlphaFoldDB" id="A0A508TDV0"/>
<dbReference type="Pfam" id="PF13561">
    <property type="entry name" value="adh_short_C2"/>
    <property type="match status" value="1"/>
</dbReference>
<dbReference type="FunFam" id="3.40.50.720:FF:000084">
    <property type="entry name" value="Short-chain dehydrogenase reductase"/>
    <property type="match status" value="1"/>
</dbReference>
<sequence length="268" mass="27974">MDTQLNGRTALVTGASQGIGEAIARALHAEGAKVALLARSEAKLAAITDALGERALAVGADVTNEESLAQALATIEAKLGPVDILVNNAGGLRSSTGELFRPFEDIPDADWLETWEFNVLSVVRVTRALAPAMAERGWGRIINISSESGIQPDAVALEYASAKSALNILTKGISKTYASRGVVANVVSPAYVDTPILRDLLAQQEGAEKLLPDELAAHFQPALRPNIAVGRPGNPEDVAAAVVFLASERASFITGTNLRVDGGSVMAI</sequence>
<dbReference type="SMART" id="SM00822">
    <property type="entry name" value="PKS_KR"/>
    <property type="match status" value="1"/>
</dbReference>
<name>A0A508TDV0_9BRAD</name>
<keyword evidence="3" id="KW-0560">Oxidoreductase</keyword>
<proteinExistence type="inferred from homology"/>
<dbReference type="SUPFAM" id="SSF51735">
    <property type="entry name" value="NAD(P)-binding Rossmann-fold domains"/>
    <property type="match status" value="1"/>
</dbReference>
<protein>
    <submittedName>
        <fullName evidence="3">3-oxoacyl-[acyl-carrier-protein] reductase FabG</fullName>
        <ecNumber evidence="3">1.1.1.100</ecNumber>
    </submittedName>
</protein>
<gene>
    <name evidence="3" type="primary">fabG_7</name>
    <name evidence="3" type="ORF">CI1B_41010</name>
</gene>
<dbReference type="EC" id="1.1.1.100" evidence="3"/>
<dbReference type="PROSITE" id="PS00061">
    <property type="entry name" value="ADH_SHORT"/>
    <property type="match status" value="1"/>
</dbReference>
<dbReference type="GO" id="GO:0032787">
    <property type="term" value="P:monocarboxylic acid metabolic process"/>
    <property type="evidence" value="ECO:0007669"/>
    <property type="project" value="UniProtKB-ARBA"/>
</dbReference>
<evidence type="ECO:0000256" key="1">
    <source>
        <dbReference type="ARBA" id="ARBA00006484"/>
    </source>
</evidence>
<evidence type="ECO:0000259" key="2">
    <source>
        <dbReference type="SMART" id="SM00822"/>
    </source>
</evidence>
<dbReference type="GO" id="GO:0004316">
    <property type="term" value="F:3-oxoacyl-[acyl-carrier-protein] reductase (NADPH) activity"/>
    <property type="evidence" value="ECO:0007669"/>
    <property type="project" value="UniProtKB-EC"/>
</dbReference>
<dbReference type="InterPro" id="IPR036291">
    <property type="entry name" value="NAD(P)-bd_dom_sf"/>
</dbReference>
<dbReference type="PRINTS" id="PR00080">
    <property type="entry name" value="SDRFAMILY"/>
</dbReference>
<dbReference type="InterPro" id="IPR002347">
    <property type="entry name" value="SDR_fam"/>
</dbReference>
<dbReference type="InterPro" id="IPR050259">
    <property type="entry name" value="SDR"/>
</dbReference>
<feature type="domain" description="Ketoreductase" evidence="2">
    <location>
        <begin position="8"/>
        <end position="190"/>
    </location>
</feature>